<protein>
    <submittedName>
        <fullName evidence="3">Porin</fullName>
    </submittedName>
</protein>
<keyword evidence="4" id="KW-1185">Reference proteome</keyword>
<dbReference type="RefSeq" id="WP_256764472.1">
    <property type="nucleotide sequence ID" value="NZ_JANIGO010000003.1"/>
</dbReference>
<evidence type="ECO:0000259" key="2">
    <source>
        <dbReference type="Pfam" id="PF13609"/>
    </source>
</evidence>
<dbReference type="InterPro" id="IPR023614">
    <property type="entry name" value="Porin_dom_sf"/>
</dbReference>
<sequence length="411" mass="42130">MISKKIVAASILAAMGTSAHAIGFKAGEWEMDISGSVNAYYNSTSCDNIGAGAAAGSLSPASGALSVCGTATNTGQDRTTIQNGLLPGFIVFSASTRQEGYDLKAVISIDPGTTNTGAGAFSGGVGQTVGDQRRVYLQFGNAEMGTIKAGRDIGLFGQNAILNDMSLLAVGGGSGYNGVLNTTLGSIGAGYIYTEFQPQITYTTPAIGNLSLSAGVFQPKNLGGAANTVENSSPGFQGLATYSLGNTGKLWASFINQSQKSATAASDRKLNGYEAGGSLNFGDLNLTGNYFGGSGVGTTLIGFGGYDANGGKRDSQGYFTQATYKITPKTKIGVNYGSSSLDATGADTAANTLMLDETNQYVLGLYHNLTPSLTIGAEYINIEQKYQGGTLAQRSQKGEASTFAVGAIIFF</sequence>
<dbReference type="SUPFAM" id="SSF56935">
    <property type="entry name" value="Porins"/>
    <property type="match status" value="1"/>
</dbReference>
<dbReference type="EMBL" id="JANIGO010000003">
    <property type="protein sequence ID" value="MCQ8896656.1"/>
    <property type="molecule type" value="Genomic_DNA"/>
</dbReference>
<accession>A0ABT1WGK4</accession>
<organism evidence="3 4">
    <name type="scientific">Limnobacter humi</name>
    <dbReference type="NCBI Taxonomy" id="1778671"/>
    <lineage>
        <taxon>Bacteria</taxon>
        <taxon>Pseudomonadati</taxon>
        <taxon>Pseudomonadota</taxon>
        <taxon>Betaproteobacteria</taxon>
        <taxon>Burkholderiales</taxon>
        <taxon>Burkholderiaceae</taxon>
        <taxon>Limnobacter</taxon>
    </lineage>
</organism>
<comment type="caution">
    <text evidence="3">The sequence shown here is derived from an EMBL/GenBank/DDBJ whole genome shotgun (WGS) entry which is preliminary data.</text>
</comment>
<evidence type="ECO:0000313" key="3">
    <source>
        <dbReference type="EMBL" id="MCQ8896656.1"/>
    </source>
</evidence>
<name>A0ABT1WGK4_9BURK</name>
<proteinExistence type="predicted"/>
<dbReference type="Pfam" id="PF13609">
    <property type="entry name" value="Porin_4"/>
    <property type="match status" value="1"/>
</dbReference>
<keyword evidence="1" id="KW-0732">Signal</keyword>
<dbReference type="InterPro" id="IPR033900">
    <property type="entry name" value="Gram_neg_porin_domain"/>
</dbReference>
<feature type="chain" id="PRO_5046428376" evidence="1">
    <location>
        <begin position="22"/>
        <end position="411"/>
    </location>
</feature>
<feature type="domain" description="Porin" evidence="2">
    <location>
        <begin position="8"/>
        <end position="384"/>
    </location>
</feature>
<gene>
    <name evidence="3" type="ORF">NQT62_09455</name>
</gene>
<dbReference type="Gene3D" id="2.40.160.10">
    <property type="entry name" value="Porin"/>
    <property type="match status" value="1"/>
</dbReference>
<evidence type="ECO:0000313" key="4">
    <source>
        <dbReference type="Proteomes" id="UP001204142"/>
    </source>
</evidence>
<reference evidence="3 4" key="1">
    <citation type="submission" date="2022-07" db="EMBL/GenBank/DDBJ databases">
        <authorList>
            <person name="Xamxidin M."/>
            <person name="Wu M."/>
        </authorList>
    </citation>
    <scope>NUCLEOTIDE SEQUENCE [LARGE SCALE GENOMIC DNA]</scope>
    <source>
        <strain evidence="3 4">NBRC 111650</strain>
    </source>
</reference>
<evidence type="ECO:0000256" key="1">
    <source>
        <dbReference type="SAM" id="SignalP"/>
    </source>
</evidence>
<feature type="signal peptide" evidence="1">
    <location>
        <begin position="1"/>
        <end position="21"/>
    </location>
</feature>
<dbReference type="Proteomes" id="UP001204142">
    <property type="component" value="Unassembled WGS sequence"/>
</dbReference>